<dbReference type="InterPro" id="IPR041698">
    <property type="entry name" value="Methyltransf_25"/>
</dbReference>
<dbReference type="EMBL" id="OV696692">
    <property type="protein sequence ID" value="CAH1270345.1"/>
    <property type="molecule type" value="Genomic_DNA"/>
</dbReference>
<evidence type="ECO:0000256" key="2">
    <source>
        <dbReference type="ARBA" id="ARBA00005189"/>
    </source>
</evidence>
<dbReference type="Pfam" id="PF13649">
    <property type="entry name" value="Methyltransf_25"/>
    <property type="match status" value="1"/>
</dbReference>
<keyword evidence="4" id="KW-0808">Transferase</keyword>
<protein>
    <recommendedName>
        <fullName evidence="5">phosphoethanolamine N-methyltransferase</fullName>
        <ecNumber evidence="5">2.1.1.103</ecNumber>
    </recommendedName>
</protein>
<feature type="domain" description="Methyltransferase" evidence="9">
    <location>
        <begin position="63"/>
        <end position="156"/>
    </location>
</feature>
<dbReference type="EC" id="2.1.1.103" evidence="5"/>
<keyword evidence="3" id="KW-0489">Methyltransferase</keyword>
<evidence type="ECO:0000256" key="6">
    <source>
        <dbReference type="ARBA" id="ARBA00047619"/>
    </source>
</evidence>
<evidence type="ECO:0000256" key="1">
    <source>
        <dbReference type="ARBA" id="ARBA00004969"/>
    </source>
</evidence>
<dbReference type="PANTHER" id="PTHR44307">
    <property type="entry name" value="PHOSPHOETHANOLAMINE METHYLTRANSFERASE"/>
    <property type="match status" value="1"/>
</dbReference>
<dbReference type="CDD" id="cd02440">
    <property type="entry name" value="AdoMet_MTases"/>
    <property type="match status" value="1"/>
</dbReference>
<accession>A0A8K0A777</accession>
<evidence type="ECO:0000256" key="8">
    <source>
        <dbReference type="ARBA" id="ARBA00047841"/>
    </source>
</evidence>
<evidence type="ECO:0000256" key="3">
    <source>
        <dbReference type="ARBA" id="ARBA00022603"/>
    </source>
</evidence>
<keyword evidence="11" id="KW-1185">Reference proteome</keyword>
<dbReference type="InterPro" id="IPR029063">
    <property type="entry name" value="SAM-dependent_MTases_sf"/>
</dbReference>
<dbReference type="AlphaFoldDB" id="A0A8K0A777"/>
<reference evidence="10" key="1">
    <citation type="submission" date="2022-01" db="EMBL/GenBank/DDBJ databases">
        <authorList>
            <person name="Braso-Vives M."/>
        </authorList>
    </citation>
    <scope>NUCLEOTIDE SEQUENCE</scope>
</reference>
<organism evidence="10 11">
    <name type="scientific">Branchiostoma lanceolatum</name>
    <name type="common">Common lancelet</name>
    <name type="synonym">Amphioxus lanceolatum</name>
    <dbReference type="NCBI Taxonomy" id="7740"/>
    <lineage>
        <taxon>Eukaryota</taxon>
        <taxon>Metazoa</taxon>
        <taxon>Chordata</taxon>
        <taxon>Cephalochordata</taxon>
        <taxon>Leptocardii</taxon>
        <taxon>Amphioxiformes</taxon>
        <taxon>Branchiostomatidae</taxon>
        <taxon>Branchiostoma</taxon>
    </lineage>
</organism>
<evidence type="ECO:0000256" key="4">
    <source>
        <dbReference type="ARBA" id="ARBA00022679"/>
    </source>
</evidence>
<dbReference type="PANTHER" id="PTHR44307:SF2">
    <property type="entry name" value="PHOSPHOETHANOLAMINE METHYLTRANSFERASE ISOFORM X1"/>
    <property type="match status" value="1"/>
</dbReference>
<evidence type="ECO:0000256" key="5">
    <source>
        <dbReference type="ARBA" id="ARBA00035674"/>
    </source>
</evidence>
<name>A0A8K0A777_BRALA</name>
<comment type="pathway">
    <text evidence="1">Phospholipid metabolism; phosphatidylcholine biosynthesis.</text>
</comment>
<evidence type="ECO:0000313" key="11">
    <source>
        <dbReference type="Proteomes" id="UP000838412"/>
    </source>
</evidence>
<dbReference type="SUPFAM" id="SSF53335">
    <property type="entry name" value="S-adenosyl-L-methionine-dependent methyltransferases"/>
    <property type="match status" value="1"/>
</dbReference>
<dbReference type="OrthoDB" id="8300214at2759"/>
<comment type="pathway">
    <text evidence="2">Lipid metabolism.</text>
</comment>
<comment type="catalytic activity">
    <reaction evidence="7">
        <text>phosphoethanolamine + S-adenosyl-L-methionine = N-methylethanolamine phosphate + S-adenosyl-L-homocysteine + H(+)</text>
        <dbReference type="Rhea" id="RHEA:20365"/>
        <dbReference type="ChEBI" id="CHEBI:15378"/>
        <dbReference type="ChEBI" id="CHEBI:57781"/>
        <dbReference type="ChEBI" id="CHEBI:57856"/>
        <dbReference type="ChEBI" id="CHEBI:58190"/>
        <dbReference type="ChEBI" id="CHEBI:59789"/>
        <dbReference type="EC" id="2.1.1.103"/>
    </reaction>
    <physiologicalReaction direction="left-to-right" evidence="7">
        <dbReference type="Rhea" id="RHEA:20366"/>
    </physiologicalReaction>
</comment>
<dbReference type="GO" id="GO:0032259">
    <property type="term" value="P:methylation"/>
    <property type="evidence" value="ECO:0007669"/>
    <property type="project" value="UniProtKB-KW"/>
</dbReference>
<comment type="catalytic activity">
    <reaction evidence="6">
        <text>N,N-dimethylethanolamine phosphate + S-adenosyl-L-methionine = phosphocholine + S-adenosyl-L-homocysteine + H(+)</text>
        <dbReference type="Rhea" id="RHEA:25325"/>
        <dbReference type="ChEBI" id="CHEBI:15378"/>
        <dbReference type="ChEBI" id="CHEBI:57856"/>
        <dbReference type="ChEBI" id="CHEBI:58641"/>
        <dbReference type="ChEBI" id="CHEBI:59789"/>
        <dbReference type="ChEBI" id="CHEBI:295975"/>
        <dbReference type="EC" id="2.1.1.103"/>
    </reaction>
    <physiologicalReaction direction="left-to-right" evidence="6">
        <dbReference type="Rhea" id="RHEA:25326"/>
    </physiologicalReaction>
</comment>
<dbReference type="Proteomes" id="UP000838412">
    <property type="component" value="Chromosome 7"/>
</dbReference>
<comment type="catalytic activity">
    <reaction evidence="8">
        <text>N-methylethanolamine phosphate + S-adenosyl-L-methionine = N,N-dimethylethanolamine phosphate + S-adenosyl-L-homocysteine + H(+)</text>
        <dbReference type="Rhea" id="RHEA:25321"/>
        <dbReference type="ChEBI" id="CHEBI:15378"/>
        <dbReference type="ChEBI" id="CHEBI:57781"/>
        <dbReference type="ChEBI" id="CHEBI:57856"/>
        <dbReference type="ChEBI" id="CHEBI:58641"/>
        <dbReference type="ChEBI" id="CHEBI:59789"/>
        <dbReference type="EC" id="2.1.1.103"/>
    </reaction>
    <physiologicalReaction direction="left-to-right" evidence="8">
        <dbReference type="Rhea" id="RHEA:25322"/>
    </physiologicalReaction>
</comment>
<sequence>MSSDCGESVKYEAARNKMAQFWREHSAKASLEEMMLDDNAKELSKDELPEILSLLPGIEGKAILELGAGIGRYTAPLAQKAKHVTAVDFMESFIRKNEEVNGHHGNVRFMQADVTKLEMPPKSFDIVFSNWLMMYLSDAEVQALVEKVLTWLKDDGIFFFRESCFHPCGDHVVMNSSNPTKYRKPSDYDSFIQAAGIPIPGENGGVMHFGFEIQLAKSLETYLKARNNANQVCWVTKKRRLQDGAQQ</sequence>
<dbReference type="GO" id="GO:0000234">
    <property type="term" value="F:phosphoethanolamine N-methyltransferase activity"/>
    <property type="evidence" value="ECO:0007669"/>
    <property type="project" value="UniProtKB-EC"/>
</dbReference>
<proteinExistence type="predicted"/>
<evidence type="ECO:0000259" key="9">
    <source>
        <dbReference type="Pfam" id="PF13649"/>
    </source>
</evidence>
<evidence type="ECO:0000313" key="10">
    <source>
        <dbReference type="EMBL" id="CAH1270345.1"/>
    </source>
</evidence>
<dbReference type="Gene3D" id="3.40.50.150">
    <property type="entry name" value="Vaccinia Virus protein VP39"/>
    <property type="match status" value="1"/>
</dbReference>
<gene>
    <name evidence="10" type="primary">Hypp4316</name>
    <name evidence="10" type="ORF">BLAG_LOCUS22662</name>
</gene>
<evidence type="ECO:0000256" key="7">
    <source>
        <dbReference type="ARBA" id="ARBA00047622"/>
    </source>
</evidence>